<proteinExistence type="predicted"/>
<dbReference type="GO" id="GO:0022857">
    <property type="term" value="F:transmembrane transporter activity"/>
    <property type="evidence" value="ECO:0007669"/>
    <property type="project" value="InterPro"/>
</dbReference>
<name>A0A1C9WBR5_9GAMM</name>
<dbReference type="KEGG" id="micc:AUP74_03227"/>
<keyword evidence="2" id="KW-1003">Cell membrane</keyword>
<evidence type="ECO:0000256" key="6">
    <source>
        <dbReference type="SAM" id="Phobius"/>
    </source>
</evidence>
<accession>A0A1C9WBR5</accession>
<feature type="transmembrane region" description="Helical" evidence="6">
    <location>
        <begin position="368"/>
        <end position="390"/>
    </location>
</feature>
<feature type="transmembrane region" description="Helical" evidence="6">
    <location>
        <begin position="334"/>
        <end position="356"/>
    </location>
</feature>
<dbReference type="PANTHER" id="PTHR23513:SF11">
    <property type="entry name" value="STAPHYLOFERRIN A TRANSPORTER"/>
    <property type="match status" value="1"/>
</dbReference>
<evidence type="ECO:0000256" key="2">
    <source>
        <dbReference type="ARBA" id="ARBA00022475"/>
    </source>
</evidence>
<evidence type="ECO:0000256" key="1">
    <source>
        <dbReference type="ARBA" id="ARBA00004651"/>
    </source>
</evidence>
<dbReference type="PROSITE" id="PS50850">
    <property type="entry name" value="MFS"/>
    <property type="match status" value="1"/>
</dbReference>
<feature type="transmembrane region" description="Helical" evidence="6">
    <location>
        <begin position="247"/>
        <end position="270"/>
    </location>
</feature>
<feature type="transmembrane region" description="Helical" evidence="6">
    <location>
        <begin position="94"/>
        <end position="115"/>
    </location>
</feature>
<feature type="transmembrane region" description="Helical" evidence="6">
    <location>
        <begin position="402"/>
        <end position="420"/>
    </location>
</feature>
<feature type="transmembrane region" description="Helical" evidence="6">
    <location>
        <begin position="196"/>
        <end position="215"/>
    </location>
</feature>
<evidence type="ECO:0000256" key="4">
    <source>
        <dbReference type="ARBA" id="ARBA00022989"/>
    </source>
</evidence>
<keyword evidence="4 6" id="KW-1133">Transmembrane helix</keyword>
<feature type="transmembrane region" description="Helical" evidence="6">
    <location>
        <begin position="276"/>
        <end position="299"/>
    </location>
</feature>
<dbReference type="Gene3D" id="1.20.1250.20">
    <property type="entry name" value="MFS general substrate transporter like domains"/>
    <property type="match status" value="2"/>
</dbReference>
<feature type="transmembrane region" description="Helical" evidence="6">
    <location>
        <begin position="67"/>
        <end position="87"/>
    </location>
</feature>
<evidence type="ECO:0000256" key="5">
    <source>
        <dbReference type="ARBA" id="ARBA00023136"/>
    </source>
</evidence>
<dbReference type="Pfam" id="PF07690">
    <property type="entry name" value="MFS_1"/>
    <property type="match status" value="1"/>
</dbReference>
<dbReference type="InterPro" id="IPR020846">
    <property type="entry name" value="MFS_dom"/>
</dbReference>
<keyword evidence="9" id="KW-1185">Reference proteome</keyword>
<protein>
    <submittedName>
        <fullName evidence="8">Enterobactin exporter EntS</fullName>
    </submittedName>
</protein>
<reference evidence="9" key="1">
    <citation type="submission" date="2016-01" db="EMBL/GenBank/DDBJ databases">
        <title>Complete genome sequence of Microbulbifer sp. CCB-MM1, a halophile isolated from Matang Mangrove Forest, Perak.</title>
        <authorList>
            <person name="Moh T.H."/>
            <person name="Dinesh B."/>
            <person name="Lau N.-S."/>
            <person name="Go F."/>
            <person name="Alexander Chong S.-C."/>
        </authorList>
    </citation>
    <scope>NUCLEOTIDE SEQUENCE [LARGE SCALE GENOMIC DNA]</scope>
    <source>
        <strain evidence="9">CCB-MM1</strain>
    </source>
</reference>
<keyword evidence="3 6" id="KW-0812">Transmembrane</keyword>
<dbReference type="EMBL" id="CP014143">
    <property type="protein sequence ID" value="AOS98593.1"/>
    <property type="molecule type" value="Genomic_DNA"/>
</dbReference>
<gene>
    <name evidence="8" type="ORF">AUP74_03227</name>
</gene>
<evidence type="ECO:0000259" key="7">
    <source>
        <dbReference type="PROSITE" id="PS50850"/>
    </source>
</evidence>
<sequence length="429" mass="46089">MAGRRSERSIVISRTQATRLAKGTMTARLSRFLLGYGGTALATGLQVILLPWIAITVVDLPALHLGWVQASVLLPNLVFLLFGGVLADRRDPALVAGLACLGLALCHSALLLYFSYRVPELPVLLLYGISLGTCTAFLQPARDNLVHRSAHPAETRSGHSGVQHTVTWMMLAQYGGQAIGMLLASRFDQWGLERLLSIQVSVLLVAAVLLFSLRLSSREGPRRRQLPLTLIVEGMTQAWQRPALRELIALVAFNGFVHIGVFLVVLPLLAEDYGRGASYYATLQLAFIAGTVIATVTMLRRGQGQEPGRGILMCLLYSAALLVAISFGPTPLGLLVLCALWGVVAAASAALGRAVVQILAPEEYRSRIISIYQLALFGSAALGALAAGVVSEYAAPFTTLRWAGIASLLAFAVLLLSGDLRRYRVESHD</sequence>
<feature type="transmembrane region" description="Helical" evidence="6">
    <location>
        <begin position="311"/>
        <end position="328"/>
    </location>
</feature>
<evidence type="ECO:0000313" key="9">
    <source>
        <dbReference type="Proteomes" id="UP000095672"/>
    </source>
</evidence>
<evidence type="ECO:0000256" key="3">
    <source>
        <dbReference type="ARBA" id="ARBA00022692"/>
    </source>
</evidence>
<dbReference type="InterPro" id="IPR011701">
    <property type="entry name" value="MFS"/>
</dbReference>
<dbReference type="PATRIC" id="fig|1769779.3.peg.3210"/>
<organism evidence="8 9">
    <name type="scientific">Microbulbifer aggregans</name>
    <dbReference type="NCBI Taxonomy" id="1769779"/>
    <lineage>
        <taxon>Bacteria</taxon>
        <taxon>Pseudomonadati</taxon>
        <taxon>Pseudomonadota</taxon>
        <taxon>Gammaproteobacteria</taxon>
        <taxon>Cellvibrionales</taxon>
        <taxon>Microbulbiferaceae</taxon>
        <taxon>Microbulbifer</taxon>
    </lineage>
</organism>
<keyword evidence="5 6" id="KW-0472">Membrane</keyword>
<evidence type="ECO:0000313" key="8">
    <source>
        <dbReference type="EMBL" id="AOS98593.1"/>
    </source>
</evidence>
<dbReference type="SUPFAM" id="SSF103473">
    <property type="entry name" value="MFS general substrate transporter"/>
    <property type="match status" value="1"/>
</dbReference>
<dbReference type="STRING" id="1769779.AUP74_03227"/>
<comment type="subcellular location">
    <subcellularLocation>
        <location evidence="1">Cell membrane</location>
        <topology evidence="1">Multi-pass membrane protein</topology>
    </subcellularLocation>
</comment>
<dbReference type="InterPro" id="IPR036259">
    <property type="entry name" value="MFS_trans_sf"/>
</dbReference>
<dbReference type="PANTHER" id="PTHR23513">
    <property type="entry name" value="INTEGRAL MEMBRANE EFFLUX PROTEIN-RELATED"/>
    <property type="match status" value="1"/>
</dbReference>
<dbReference type="Proteomes" id="UP000095672">
    <property type="component" value="Chromosome"/>
</dbReference>
<feature type="transmembrane region" description="Helical" evidence="6">
    <location>
        <begin position="32"/>
        <end position="55"/>
    </location>
</feature>
<dbReference type="GO" id="GO:0005886">
    <property type="term" value="C:plasma membrane"/>
    <property type="evidence" value="ECO:0007669"/>
    <property type="project" value="UniProtKB-SubCell"/>
</dbReference>
<dbReference type="AlphaFoldDB" id="A0A1C9WBR5"/>
<feature type="domain" description="Major facilitator superfamily (MFS) profile" evidence="7">
    <location>
        <begin position="23"/>
        <end position="421"/>
    </location>
</feature>